<dbReference type="GO" id="GO:0030619">
    <property type="term" value="F:U1 snRNA binding"/>
    <property type="evidence" value="ECO:0007669"/>
    <property type="project" value="TreeGrafter"/>
</dbReference>
<dbReference type="CTD" id="8161"/>
<dbReference type="GO" id="GO:0015030">
    <property type="term" value="C:Cajal body"/>
    <property type="evidence" value="ECO:0007669"/>
    <property type="project" value="TreeGrafter"/>
</dbReference>
<dbReference type="GeneID" id="117367474"/>
<feature type="compositionally biased region" description="Polar residues" evidence="1">
    <location>
        <begin position="321"/>
        <end position="335"/>
    </location>
</feature>
<feature type="region of interest" description="Disordered" evidence="1">
    <location>
        <begin position="101"/>
        <end position="425"/>
    </location>
</feature>
<dbReference type="PANTHER" id="PTHR15197">
    <property type="entry name" value="COILIN P80"/>
    <property type="match status" value="1"/>
</dbReference>
<dbReference type="GO" id="GO:0000387">
    <property type="term" value="P:spliceosomal snRNP assembly"/>
    <property type="evidence" value="ECO:0007669"/>
    <property type="project" value="TreeGrafter"/>
</dbReference>
<dbReference type="FunCoup" id="A0A6P8SBC1">
    <property type="interactions" value="3349"/>
</dbReference>
<keyword evidence="4" id="KW-1185">Reference proteome</keyword>
<feature type="domain" description="Coilin N-terminal" evidence="2">
    <location>
        <begin position="9"/>
        <end position="137"/>
    </location>
</feature>
<dbReference type="Pfam" id="PF15862">
    <property type="entry name" value="Coilin_N"/>
    <property type="match status" value="1"/>
</dbReference>
<dbReference type="Pfam" id="PF23086">
    <property type="entry name" value="Tudor_Coilin"/>
    <property type="match status" value="1"/>
</dbReference>
<feature type="compositionally biased region" description="Low complexity" evidence="1">
    <location>
        <begin position="342"/>
        <end position="362"/>
    </location>
</feature>
<dbReference type="PANTHER" id="PTHR15197:SF0">
    <property type="entry name" value="COILIN"/>
    <property type="match status" value="1"/>
</dbReference>
<dbReference type="KEGG" id="gsh:117367474"/>
<dbReference type="Proteomes" id="UP000515159">
    <property type="component" value="Chromosome 10"/>
</dbReference>
<proteinExistence type="predicted"/>
<dbReference type="InParanoid" id="A0A6P8SBC1"/>
<feature type="compositionally biased region" description="Basic residues" evidence="1">
    <location>
        <begin position="151"/>
        <end position="161"/>
    </location>
</feature>
<dbReference type="InterPro" id="IPR024822">
    <property type="entry name" value="Coilin"/>
</dbReference>
<accession>A0A6P8SBC1</accession>
<dbReference type="InterPro" id="IPR056398">
    <property type="entry name" value="Tudor_Coilin"/>
</dbReference>
<evidence type="ECO:0000259" key="2">
    <source>
        <dbReference type="Pfam" id="PF15862"/>
    </source>
</evidence>
<evidence type="ECO:0000313" key="4">
    <source>
        <dbReference type="Proteomes" id="UP000515159"/>
    </source>
</evidence>
<protein>
    <submittedName>
        <fullName evidence="5">Coilin</fullName>
    </submittedName>
</protein>
<feature type="compositionally biased region" description="Polar residues" evidence="1">
    <location>
        <begin position="271"/>
        <end position="293"/>
    </location>
</feature>
<organism evidence="4 5">
    <name type="scientific">Geotrypetes seraphini</name>
    <name type="common">Gaboon caecilian</name>
    <name type="synonym">Caecilia seraphini</name>
    <dbReference type="NCBI Taxonomy" id="260995"/>
    <lineage>
        <taxon>Eukaryota</taxon>
        <taxon>Metazoa</taxon>
        <taxon>Chordata</taxon>
        <taxon>Craniata</taxon>
        <taxon>Vertebrata</taxon>
        <taxon>Euteleostomi</taxon>
        <taxon>Amphibia</taxon>
        <taxon>Gymnophiona</taxon>
        <taxon>Geotrypetes</taxon>
    </lineage>
</organism>
<gene>
    <name evidence="5" type="primary">COIL</name>
</gene>
<sequence>MAVLGGGCVRVRLVFDYPPPGTSECCMCWLLVDAKRCRVVADLSTIIRQKFGFSGRSVLSLFVDDYLLPPSESIMLVRDNDCIRVKLEEIKVEDSVVENYNDFGPSKKSRKRQRPKSEDESEHAEEQHRKKKKIKQKSEAASALHLNSVHGQKKRMKRKTKERNAKTSTTEEEDSGSHEQTKNVKRKSAKEMDSVSKIKRVKGADEGQMLVQPSSKNAPLNPTKGNAVKKSFSENGKQKAKSDSSIWSPDIDLKKSSKRCKVATAKKDQFCPNSSPANKITVTPNTGKAASSVTRRKTENTSSDSDSSTEDDGSRAKKNCVSVNNHSPVRNSVAQPQREKSLSSSVDYDSSHSNTSVTKSQKPGPPSPSSEGNQGLVGNGDAQFTNNTPAPKPQGYGWGKGRGRGDLFPCRGSRGYGDRRGMRGRGRGQTNHFFYDYNGESLKFQQINEVVANSSVVIQNPPDIPKKDYSVLPLLAAPPQAGEKIAFKLLELTENYTPEVSDYKEGKILSYSPVTHQVDLEIISSSPVVKEPGKFDLVYQTEDGTDMIEFAVSQDTKISKRWDALIEPRLIVETSSDQAESTEPMKT</sequence>
<dbReference type="AlphaFoldDB" id="A0A6P8SBC1"/>
<evidence type="ECO:0000313" key="5">
    <source>
        <dbReference type="RefSeq" id="XP_033815925.1"/>
    </source>
</evidence>
<dbReference type="RefSeq" id="XP_033815925.1">
    <property type="nucleotide sequence ID" value="XM_033960034.1"/>
</dbReference>
<feature type="domain" description="Coilin tudor" evidence="3">
    <location>
        <begin position="466"/>
        <end position="561"/>
    </location>
</feature>
<reference evidence="5" key="1">
    <citation type="submission" date="2025-08" db="UniProtKB">
        <authorList>
            <consortium name="RefSeq"/>
        </authorList>
    </citation>
    <scope>IDENTIFICATION</scope>
</reference>
<dbReference type="InterPro" id="IPR031722">
    <property type="entry name" value="Coilin_N"/>
</dbReference>
<evidence type="ECO:0000259" key="3">
    <source>
        <dbReference type="Pfam" id="PF23086"/>
    </source>
</evidence>
<name>A0A6P8SBC1_GEOSA</name>
<dbReference type="OrthoDB" id="74813at2759"/>
<evidence type="ECO:0000256" key="1">
    <source>
        <dbReference type="SAM" id="MobiDB-lite"/>
    </source>
</evidence>
<feature type="compositionally biased region" description="Polar residues" evidence="1">
    <location>
        <begin position="211"/>
        <end position="224"/>
    </location>
</feature>
<dbReference type="GO" id="GO:0030620">
    <property type="term" value="F:U2 snRNA binding"/>
    <property type="evidence" value="ECO:0007669"/>
    <property type="project" value="TreeGrafter"/>
</dbReference>